<sequence length="301" mass="34438">MTLYFPWGSTCFIVKKKDGSFRMCIDYRELNKLTVKNHYPLPRIDDLFDQLRGACPFLKVDFRSGYHQLRVHEDAIPKTAFRTRYGHFEPTVMPFGLTNAPAVFMDLMNRVCKPYLVGDALGRKERVKSRRVRGMIMAAQSEPFKQENPRVRNGIATYVSNCRITAEILLLNFQGQSSEYDVKDAWSIRDYSSRKVTLGVSMAWAKGVTTGTLVLMIDELSIIKSDKVIHTVETDMVKHVVEVEYFGMSFDEFDKKTGSSDGLQPKQADLSCVHALNEPHLHEIHVVPSKHEADQYVHVIE</sequence>
<dbReference type="Gene3D" id="3.30.70.270">
    <property type="match status" value="1"/>
</dbReference>
<keyword evidence="2" id="KW-0808">Transferase</keyword>
<evidence type="ECO:0000313" key="2">
    <source>
        <dbReference type="EMBL" id="GJS54436.1"/>
    </source>
</evidence>
<accession>A0ABQ4WP93</accession>
<dbReference type="PANTHER" id="PTHR24559">
    <property type="entry name" value="TRANSPOSON TY3-I GAG-POL POLYPROTEIN"/>
    <property type="match status" value="1"/>
</dbReference>
<gene>
    <name evidence="2" type="ORF">Tco_0627798</name>
</gene>
<evidence type="ECO:0000313" key="3">
    <source>
        <dbReference type="Proteomes" id="UP001151760"/>
    </source>
</evidence>
<keyword evidence="2" id="KW-0695">RNA-directed DNA polymerase</keyword>
<reference evidence="2" key="1">
    <citation type="journal article" date="2022" name="Int. J. Mol. Sci.">
        <title>Draft Genome of Tanacetum Coccineum: Genomic Comparison of Closely Related Tanacetum-Family Plants.</title>
        <authorList>
            <person name="Yamashiro T."/>
            <person name="Shiraishi A."/>
            <person name="Nakayama K."/>
            <person name="Satake H."/>
        </authorList>
    </citation>
    <scope>NUCLEOTIDE SEQUENCE</scope>
</reference>
<evidence type="ECO:0000259" key="1">
    <source>
        <dbReference type="Pfam" id="PF00078"/>
    </source>
</evidence>
<keyword evidence="2" id="KW-0548">Nucleotidyltransferase</keyword>
<dbReference type="Pfam" id="PF00078">
    <property type="entry name" value="RVT_1"/>
    <property type="match status" value="1"/>
</dbReference>
<keyword evidence="3" id="KW-1185">Reference proteome</keyword>
<name>A0ABQ4WP93_9ASTR</name>
<dbReference type="InterPro" id="IPR053134">
    <property type="entry name" value="RNA-dir_DNA_polymerase"/>
</dbReference>
<feature type="domain" description="Reverse transcriptase" evidence="1">
    <location>
        <begin position="14"/>
        <end position="115"/>
    </location>
</feature>
<dbReference type="PANTHER" id="PTHR24559:SF444">
    <property type="entry name" value="REVERSE TRANSCRIPTASE DOMAIN-CONTAINING PROTEIN"/>
    <property type="match status" value="1"/>
</dbReference>
<dbReference type="InterPro" id="IPR043128">
    <property type="entry name" value="Rev_trsase/Diguanyl_cyclase"/>
</dbReference>
<protein>
    <submittedName>
        <fullName evidence="2">Reverse transcriptase domain-containing protein</fullName>
    </submittedName>
</protein>
<dbReference type="InterPro" id="IPR000477">
    <property type="entry name" value="RT_dom"/>
</dbReference>
<reference evidence="2" key="2">
    <citation type="submission" date="2022-01" db="EMBL/GenBank/DDBJ databases">
        <authorList>
            <person name="Yamashiro T."/>
            <person name="Shiraishi A."/>
            <person name="Satake H."/>
            <person name="Nakayama K."/>
        </authorList>
    </citation>
    <scope>NUCLEOTIDE SEQUENCE</scope>
</reference>
<dbReference type="Gene3D" id="3.10.10.10">
    <property type="entry name" value="HIV Type 1 Reverse Transcriptase, subunit A, domain 1"/>
    <property type="match status" value="1"/>
</dbReference>
<dbReference type="CDD" id="cd01647">
    <property type="entry name" value="RT_LTR"/>
    <property type="match status" value="1"/>
</dbReference>
<comment type="caution">
    <text evidence="2">The sequence shown here is derived from an EMBL/GenBank/DDBJ whole genome shotgun (WGS) entry which is preliminary data.</text>
</comment>
<organism evidence="2 3">
    <name type="scientific">Tanacetum coccineum</name>
    <dbReference type="NCBI Taxonomy" id="301880"/>
    <lineage>
        <taxon>Eukaryota</taxon>
        <taxon>Viridiplantae</taxon>
        <taxon>Streptophyta</taxon>
        <taxon>Embryophyta</taxon>
        <taxon>Tracheophyta</taxon>
        <taxon>Spermatophyta</taxon>
        <taxon>Magnoliopsida</taxon>
        <taxon>eudicotyledons</taxon>
        <taxon>Gunneridae</taxon>
        <taxon>Pentapetalae</taxon>
        <taxon>asterids</taxon>
        <taxon>campanulids</taxon>
        <taxon>Asterales</taxon>
        <taxon>Asteraceae</taxon>
        <taxon>Asteroideae</taxon>
        <taxon>Anthemideae</taxon>
        <taxon>Anthemidinae</taxon>
        <taxon>Tanacetum</taxon>
    </lineage>
</organism>
<dbReference type="EMBL" id="BQNB010008797">
    <property type="protein sequence ID" value="GJS54436.1"/>
    <property type="molecule type" value="Genomic_DNA"/>
</dbReference>
<dbReference type="SUPFAM" id="SSF56672">
    <property type="entry name" value="DNA/RNA polymerases"/>
    <property type="match status" value="1"/>
</dbReference>
<dbReference type="Proteomes" id="UP001151760">
    <property type="component" value="Unassembled WGS sequence"/>
</dbReference>
<dbReference type="InterPro" id="IPR043502">
    <property type="entry name" value="DNA/RNA_pol_sf"/>
</dbReference>
<dbReference type="GO" id="GO:0003964">
    <property type="term" value="F:RNA-directed DNA polymerase activity"/>
    <property type="evidence" value="ECO:0007669"/>
    <property type="project" value="UniProtKB-KW"/>
</dbReference>
<proteinExistence type="predicted"/>